<organism evidence="1 2">
    <name type="scientific">Pisum sativum</name>
    <name type="common">Garden pea</name>
    <name type="synonym">Lathyrus oleraceus</name>
    <dbReference type="NCBI Taxonomy" id="3888"/>
    <lineage>
        <taxon>Eukaryota</taxon>
        <taxon>Viridiplantae</taxon>
        <taxon>Streptophyta</taxon>
        <taxon>Embryophyta</taxon>
        <taxon>Tracheophyta</taxon>
        <taxon>Spermatophyta</taxon>
        <taxon>Magnoliopsida</taxon>
        <taxon>eudicotyledons</taxon>
        <taxon>Gunneridae</taxon>
        <taxon>Pentapetalae</taxon>
        <taxon>rosids</taxon>
        <taxon>fabids</taxon>
        <taxon>Fabales</taxon>
        <taxon>Fabaceae</taxon>
        <taxon>Papilionoideae</taxon>
        <taxon>50 kb inversion clade</taxon>
        <taxon>NPAAA clade</taxon>
        <taxon>Hologalegina</taxon>
        <taxon>IRL clade</taxon>
        <taxon>Fabeae</taxon>
        <taxon>Lathyrus</taxon>
    </lineage>
</organism>
<gene>
    <name evidence="1" type="ORF">KIW84_030323</name>
</gene>
<keyword evidence="2" id="KW-1185">Reference proteome</keyword>
<name>A0A9D4XPD1_PEA</name>
<evidence type="ECO:0000313" key="1">
    <source>
        <dbReference type="EMBL" id="KAI5424062.1"/>
    </source>
</evidence>
<dbReference type="EMBL" id="JAMSHJ010000003">
    <property type="protein sequence ID" value="KAI5424062.1"/>
    <property type="molecule type" value="Genomic_DNA"/>
</dbReference>
<dbReference type="AlphaFoldDB" id="A0A9D4XPD1"/>
<proteinExistence type="predicted"/>
<sequence length="113" mass="12872">MAQVKLTSNNFVLTTTSSIHNFSIIKALNITIHPTCAPTIKEVVWNTHTRNWIMCNCNSIFTNSPTAPGSRDIFRDCKGNFIWILLKNLTLKCSLHVEFCAVMQAIEFVREKQ</sequence>
<dbReference type="Gramene" id="Psat03G0032300-T1">
    <property type="protein sequence ID" value="KAI5424062.1"/>
    <property type="gene ID" value="KIW84_030323"/>
</dbReference>
<dbReference type="Proteomes" id="UP001058974">
    <property type="component" value="Chromosome 3"/>
</dbReference>
<comment type="caution">
    <text evidence="1">The sequence shown here is derived from an EMBL/GenBank/DDBJ whole genome shotgun (WGS) entry which is preliminary data.</text>
</comment>
<protein>
    <submittedName>
        <fullName evidence="1">Uncharacterized protein</fullName>
    </submittedName>
</protein>
<evidence type="ECO:0000313" key="2">
    <source>
        <dbReference type="Proteomes" id="UP001058974"/>
    </source>
</evidence>
<accession>A0A9D4XPD1</accession>
<reference evidence="1 2" key="1">
    <citation type="journal article" date="2022" name="Nat. Genet.">
        <title>Improved pea reference genome and pan-genome highlight genomic features and evolutionary characteristics.</title>
        <authorList>
            <person name="Yang T."/>
            <person name="Liu R."/>
            <person name="Luo Y."/>
            <person name="Hu S."/>
            <person name="Wang D."/>
            <person name="Wang C."/>
            <person name="Pandey M.K."/>
            <person name="Ge S."/>
            <person name="Xu Q."/>
            <person name="Li N."/>
            <person name="Li G."/>
            <person name="Huang Y."/>
            <person name="Saxena R.K."/>
            <person name="Ji Y."/>
            <person name="Li M."/>
            <person name="Yan X."/>
            <person name="He Y."/>
            <person name="Liu Y."/>
            <person name="Wang X."/>
            <person name="Xiang C."/>
            <person name="Varshney R.K."/>
            <person name="Ding H."/>
            <person name="Gao S."/>
            <person name="Zong X."/>
        </authorList>
    </citation>
    <scope>NUCLEOTIDE SEQUENCE [LARGE SCALE GENOMIC DNA]</scope>
    <source>
        <strain evidence="1 2">cv. Zhongwan 6</strain>
    </source>
</reference>